<feature type="transmembrane region" description="Helical" evidence="2">
    <location>
        <begin position="63"/>
        <end position="83"/>
    </location>
</feature>
<dbReference type="EMBL" id="KB308442">
    <property type="protein sequence ID" value="ELT97895.1"/>
    <property type="molecule type" value="Genomic_DNA"/>
</dbReference>
<proteinExistence type="predicted"/>
<reference evidence="4" key="3">
    <citation type="submission" date="2015-06" db="UniProtKB">
        <authorList>
            <consortium name="EnsemblMetazoa"/>
        </authorList>
    </citation>
    <scope>IDENTIFICATION</scope>
</reference>
<keyword evidence="2" id="KW-0472">Membrane</keyword>
<feature type="compositionally biased region" description="Polar residues" evidence="1">
    <location>
        <begin position="1"/>
        <end position="15"/>
    </location>
</feature>
<accession>R7U409</accession>
<evidence type="ECO:0000313" key="5">
    <source>
        <dbReference type="Proteomes" id="UP000014760"/>
    </source>
</evidence>
<dbReference type="Proteomes" id="UP000014760">
    <property type="component" value="Unassembled WGS sequence"/>
</dbReference>
<keyword evidence="2" id="KW-1133">Transmembrane helix</keyword>
<evidence type="ECO:0000256" key="2">
    <source>
        <dbReference type="SAM" id="Phobius"/>
    </source>
</evidence>
<evidence type="ECO:0000256" key="1">
    <source>
        <dbReference type="SAM" id="MobiDB-lite"/>
    </source>
</evidence>
<sequence>MNGSVEATEHGTNGTYKVKDDRPQSQTPVDDVASSKKVLVQEDPEGQNEGSCTSCCAPEGRPVFVFFRLLVVILAGIVFGWCLEKGRDMYSCIYFKRMLATRIYISRCEDEMPEIALL</sequence>
<dbReference type="HOGENOM" id="CLU_2075376_0_0_1"/>
<keyword evidence="2" id="KW-0812">Transmembrane</keyword>
<evidence type="ECO:0000313" key="4">
    <source>
        <dbReference type="EnsemblMetazoa" id="CapteP188305"/>
    </source>
</evidence>
<organism evidence="3">
    <name type="scientific">Capitella teleta</name>
    <name type="common">Polychaete worm</name>
    <dbReference type="NCBI Taxonomy" id="283909"/>
    <lineage>
        <taxon>Eukaryota</taxon>
        <taxon>Metazoa</taxon>
        <taxon>Spiralia</taxon>
        <taxon>Lophotrochozoa</taxon>
        <taxon>Annelida</taxon>
        <taxon>Polychaeta</taxon>
        <taxon>Sedentaria</taxon>
        <taxon>Scolecida</taxon>
        <taxon>Capitellidae</taxon>
        <taxon>Capitella</taxon>
    </lineage>
</organism>
<name>R7U409_CAPTE</name>
<protein>
    <submittedName>
        <fullName evidence="3 4">Uncharacterized protein</fullName>
    </submittedName>
</protein>
<reference evidence="5" key="1">
    <citation type="submission" date="2012-12" db="EMBL/GenBank/DDBJ databases">
        <authorList>
            <person name="Hellsten U."/>
            <person name="Grimwood J."/>
            <person name="Chapman J.A."/>
            <person name="Shapiro H."/>
            <person name="Aerts A."/>
            <person name="Otillar R.P."/>
            <person name="Terry A.Y."/>
            <person name="Boore J.L."/>
            <person name="Simakov O."/>
            <person name="Marletaz F."/>
            <person name="Cho S.-J."/>
            <person name="Edsinger-Gonzales E."/>
            <person name="Havlak P."/>
            <person name="Kuo D.-H."/>
            <person name="Larsson T."/>
            <person name="Lv J."/>
            <person name="Arendt D."/>
            <person name="Savage R."/>
            <person name="Osoegawa K."/>
            <person name="de Jong P."/>
            <person name="Lindberg D.R."/>
            <person name="Seaver E.C."/>
            <person name="Weisblat D.A."/>
            <person name="Putnam N.H."/>
            <person name="Grigoriev I.V."/>
            <person name="Rokhsar D.S."/>
        </authorList>
    </citation>
    <scope>NUCLEOTIDE SEQUENCE</scope>
    <source>
        <strain evidence="5">I ESC-2004</strain>
    </source>
</reference>
<reference evidence="3 5" key="2">
    <citation type="journal article" date="2013" name="Nature">
        <title>Insights into bilaterian evolution from three spiralian genomes.</title>
        <authorList>
            <person name="Simakov O."/>
            <person name="Marletaz F."/>
            <person name="Cho S.J."/>
            <person name="Edsinger-Gonzales E."/>
            <person name="Havlak P."/>
            <person name="Hellsten U."/>
            <person name="Kuo D.H."/>
            <person name="Larsson T."/>
            <person name="Lv J."/>
            <person name="Arendt D."/>
            <person name="Savage R."/>
            <person name="Osoegawa K."/>
            <person name="de Jong P."/>
            <person name="Grimwood J."/>
            <person name="Chapman J.A."/>
            <person name="Shapiro H."/>
            <person name="Aerts A."/>
            <person name="Otillar R.P."/>
            <person name="Terry A.Y."/>
            <person name="Boore J.L."/>
            <person name="Grigoriev I.V."/>
            <person name="Lindberg D.R."/>
            <person name="Seaver E.C."/>
            <person name="Weisblat D.A."/>
            <person name="Putnam N.H."/>
            <person name="Rokhsar D.S."/>
        </authorList>
    </citation>
    <scope>NUCLEOTIDE SEQUENCE</scope>
    <source>
        <strain evidence="3 5">I ESC-2004</strain>
    </source>
</reference>
<gene>
    <name evidence="3" type="ORF">CAPTEDRAFT_188305</name>
</gene>
<evidence type="ECO:0000313" key="3">
    <source>
        <dbReference type="EMBL" id="ELT97895.1"/>
    </source>
</evidence>
<dbReference type="AlphaFoldDB" id="R7U409"/>
<dbReference type="EnsemblMetazoa" id="CapteT188305">
    <property type="protein sequence ID" value="CapteP188305"/>
    <property type="gene ID" value="CapteG188305"/>
</dbReference>
<dbReference type="EMBL" id="AMQN01010705">
    <property type="status" value="NOT_ANNOTATED_CDS"/>
    <property type="molecule type" value="Genomic_DNA"/>
</dbReference>
<feature type="region of interest" description="Disordered" evidence="1">
    <location>
        <begin position="1"/>
        <end position="35"/>
    </location>
</feature>
<keyword evidence="5" id="KW-1185">Reference proteome</keyword>